<evidence type="ECO:0000259" key="2">
    <source>
        <dbReference type="Pfam" id="PF14761"/>
    </source>
</evidence>
<dbReference type="InterPro" id="IPR029437">
    <property type="entry name" value="HPS3_N"/>
</dbReference>
<accession>A0A1B6DA67</accession>
<dbReference type="EMBL" id="GEDC01014720">
    <property type="protein sequence ID" value="JAS22578.1"/>
    <property type="molecule type" value="Transcribed_RNA"/>
</dbReference>
<gene>
    <name evidence="3" type="ORF">g.30348</name>
</gene>
<evidence type="ECO:0000313" key="3">
    <source>
        <dbReference type="EMBL" id="JAS22578.1"/>
    </source>
</evidence>
<feature type="region of interest" description="Disordered" evidence="1">
    <location>
        <begin position="222"/>
        <end position="242"/>
    </location>
</feature>
<dbReference type="Pfam" id="PF14761">
    <property type="entry name" value="HPS3_N"/>
    <property type="match status" value="1"/>
</dbReference>
<dbReference type="PANTHER" id="PTHR28633">
    <property type="entry name" value="HERMANSKY-PUDLAK SYNDROME 3 PROTEIN"/>
    <property type="match status" value="1"/>
</dbReference>
<protein>
    <recommendedName>
        <fullName evidence="2">BLOC-2 complex member HPS3 N-terminal domain-containing protein</fullName>
    </recommendedName>
</protein>
<dbReference type="AlphaFoldDB" id="A0A1B6DA67"/>
<dbReference type="PANTHER" id="PTHR28633:SF1">
    <property type="entry name" value="BLOC-2 COMPLEX MEMBER HPS3"/>
    <property type="match status" value="1"/>
</dbReference>
<proteinExistence type="predicted"/>
<feature type="compositionally biased region" description="Low complexity" evidence="1">
    <location>
        <begin position="227"/>
        <end position="240"/>
    </location>
</feature>
<reference evidence="3" key="1">
    <citation type="submission" date="2015-12" db="EMBL/GenBank/DDBJ databases">
        <title>De novo transcriptome assembly of four potential Pierce s Disease insect vectors from Arizona vineyards.</title>
        <authorList>
            <person name="Tassone E.E."/>
        </authorList>
    </citation>
    <scope>NUCLEOTIDE SEQUENCE</scope>
</reference>
<dbReference type="InterPro" id="IPR017216">
    <property type="entry name" value="HPS3"/>
</dbReference>
<organism evidence="3">
    <name type="scientific">Clastoptera arizonana</name>
    <name type="common">Arizona spittle bug</name>
    <dbReference type="NCBI Taxonomy" id="38151"/>
    <lineage>
        <taxon>Eukaryota</taxon>
        <taxon>Metazoa</taxon>
        <taxon>Ecdysozoa</taxon>
        <taxon>Arthropoda</taxon>
        <taxon>Hexapoda</taxon>
        <taxon>Insecta</taxon>
        <taxon>Pterygota</taxon>
        <taxon>Neoptera</taxon>
        <taxon>Paraneoptera</taxon>
        <taxon>Hemiptera</taxon>
        <taxon>Auchenorrhyncha</taxon>
        <taxon>Cercopoidea</taxon>
        <taxon>Clastopteridae</taxon>
        <taxon>Clastoptera</taxon>
    </lineage>
</organism>
<sequence length="1019" mass="114069">MVRVISVHHFDSQAIQTCEDPVAVTTAPPDRLLVALSHHVVEVRDLSDEGKPAFSFPTVDQVCFMLHCATGNYIATLETKVSRQGRETIYTRIYANWERNNDTQSMRARIAGRVTPSSSQTGGDVLEMIELPVKFHTTTAMACCQATGNLLVSCQTALCLFQLVSRTHDISRLKFLDFELWPVTLELSFSPLYLAMVEDVVAAMDNQSLHVFRINKGVTRASDWSDKSSSSGSPSLTQNSYKKTLEKKETNIDIKTIGGTIDIDALINDVNSPTKVLMPSIEATKNVHHNLPFKPIIPGTMGVAVKEMPTNEPWAEQMTTMVESLLQLQVVNEEMHCLVLRSLYTNSSSHSNSQSECPRLRSPSYSHLVAFNCVIATHQEAYLYHFPVENGDTVGLGHCISVYSFTSPVSHICLEPYLLHALTNTGLETYTMRSAHAVYGKLEPVTTEDPICLVGLRPFIGAVDLLISPSHLIVLSSSDDFSNWTVYSLQLPSYETLIEDMISVASSHQFSVSCTYRHLISEVHAILYTVNFLSTSPLVTKKPECPAYKASCRRLADYFLSSNNESDWKLGFLLCDEVEDTPVSIYTRLQTLQEEAKKCNVHIDIGPGLAHYIQHCLENVPHHQPLWLPPAALECLPSPLLAGLLLQSQRLRESTTERHIETLCKNLQISTNPTECIATIILYIERGKSKEAETILNKMSENSPDVMDCLLQNWTLLVDDMRQVGSDNEKNRLLTFSDFGILLMMIKPLLLAKILAALVAKKHEMDLQQVLQVFLAYLPSRTGVAGTAASSVLQGFLEQVFVHESQPNVSHPPTREALQILMRCYLSDLRINPKGIAGGQNPFPTKRPLFLHLLPPFAIPEHISLIKLEWLICNNWLDTDCLTELTQYVNEVLPGCLSLKILAQPNGFTLLIDKCPVAVLQYLKEMLKNESQLKPFLLYLEEVTEKDTKGIYAPIFNDVLEHLTESLSPEELWRVLPGNNEKRTKYKTHLATCQQLAHANHIRSIIIATSKKLITTLNL</sequence>
<dbReference type="GO" id="GO:0005737">
    <property type="term" value="C:cytoplasm"/>
    <property type="evidence" value="ECO:0007669"/>
    <property type="project" value="TreeGrafter"/>
</dbReference>
<name>A0A1B6DA67_9HEMI</name>
<evidence type="ECO:0000256" key="1">
    <source>
        <dbReference type="SAM" id="MobiDB-lite"/>
    </source>
</evidence>
<feature type="domain" description="BLOC-2 complex member HPS3 N-terminal" evidence="2">
    <location>
        <begin position="4"/>
        <end position="239"/>
    </location>
</feature>